<protein>
    <submittedName>
        <fullName evidence="2">PIG-L family deacetylase</fullName>
    </submittedName>
</protein>
<evidence type="ECO:0000256" key="1">
    <source>
        <dbReference type="ARBA" id="ARBA00022833"/>
    </source>
</evidence>
<comment type="caution">
    <text evidence="2">The sequence shown here is derived from an EMBL/GenBank/DDBJ whole genome shotgun (WGS) entry which is preliminary data.</text>
</comment>
<evidence type="ECO:0000313" key="2">
    <source>
        <dbReference type="EMBL" id="MBF6354788.1"/>
    </source>
</evidence>
<sequence length="243" mass="26643">MVPIVTTNPWSEQRVLIIAPHPDDEVLGCGGLIGRIKREGGQVHVLYVTAGDVADFSPAGRSRKEEKFREIEKVAEFLGLDGWHLALPDGVYNLRLDTVARSQLVDLLERPGHPLALPTLKPSVVLSPDPTSYNQDHQAVASAVFTALRPGPDIFRHQPVVVATYEEVADSWSGQPALARNVFVQLTGDDVDGKVAAMELYASQRRGHPHTRSEVALRGLAAVRGAQSGYQYAEAFHCLRWRA</sequence>
<name>A0ABS0D8I4_9NOCA</name>
<accession>A0ABS0D8I4</accession>
<gene>
    <name evidence="2" type="ORF">IU449_09565</name>
</gene>
<dbReference type="EMBL" id="JADLQN010000001">
    <property type="protein sequence ID" value="MBF6354788.1"/>
    <property type="molecule type" value="Genomic_DNA"/>
</dbReference>
<dbReference type="Gene3D" id="3.40.50.10320">
    <property type="entry name" value="LmbE-like"/>
    <property type="match status" value="1"/>
</dbReference>
<dbReference type="SUPFAM" id="SSF102588">
    <property type="entry name" value="LmbE-like"/>
    <property type="match status" value="1"/>
</dbReference>
<keyword evidence="3" id="KW-1185">Reference proteome</keyword>
<proteinExistence type="predicted"/>
<evidence type="ECO:0000313" key="3">
    <source>
        <dbReference type="Proteomes" id="UP000707731"/>
    </source>
</evidence>
<organism evidence="2 3">
    <name type="scientific">Nocardia higoensis</name>
    <dbReference type="NCBI Taxonomy" id="228599"/>
    <lineage>
        <taxon>Bacteria</taxon>
        <taxon>Bacillati</taxon>
        <taxon>Actinomycetota</taxon>
        <taxon>Actinomycetes</taxon>
        <taxon>Mycobacteriales</taxon>
        <taxon>Nocardiaceae</taxon>
        <taxon>Nocardia</taxon>
    </lineage>
</organism>
<dbReference type="Proteomes" id="UP000707731">
    <property type="component" value="Unassembled WGS sequence"/>
</dbReference>
<reference evidence="2 3" key="1">
    <citation type="submission" date="2020-10" db="EMBL/GenBank/DDBJ databases">
        <title>Identification of Nocardia species via Next-generation sequencing and recognition of intraspecies genetic diversity.</title>
        <authorList>
            <person name="Li P."/>
            <person name="Li P."/>
            <person name="Lu B."/>
        </authorList>
    </citation>
    <scope>NUCLEOTIDE SEQUENCE [LARGE SCALE GENOMIC DNA]</scope>
    <source>
        <strain evidence="2 3">BJ06-0143</strain>
    </source>
</reference>
<dbReference type="InterPro" id="IPR024078">
    <property type="entry name" value="LmbE-like_dom_sf"/>
</dbReference>
<dbReference type="Pfam" id="PF02585">
    <property type="entry name" value="PIG-L"/>
    <property type="match status" value="1"/>
</dbReference>
<keyword evidence="1" id="KW-0862">Zinc</keyword>
<dbReference type="PANTHER" id="PTHR12993">
    <property type="entry name" value="N-ACETYLGLUCOSAMINYL-PHOSPHATIDYLINOSITOL DE-N-ACETYLASE-RELATED"/>
    <property type="match status" value="1"/>
</dbReference>
<dbReference type="InterPro" id="IPR003737">
    <property type="entry name" value="GlcNAc_PI_deacetylase-related"/>
</dbReference>
<dbReference type="PANTHER" id="PTHR12993:SF11">
    <property type="entry name" value="N-ACETYLGLUCOSAMINYL-PHOSPHATIDYLINOSITOL DE-N-ACETYLASE"/>
    <property type="match status" value="1"/>
</dbReference>